<dbReference type="EMBL" id="JACXYZ010000001">
    <property type="protein sequence ID" value="MBD3924310.1"/>
    <property type="molecule type" value="Genomic_DNA"/>
</dbReference>
<proteinExistence type="predicted"/>
<sequence>MSINHAYLNLPYPLPIVIDRLPGDRGPTLRATSPRWSGAHGDGWSLDEALDSLLPQISDMQRPKAATVEALRSAGYDQATIDAWATHVTGYRLWALRNDAGEAVRRIGEYVARGIAPEAACRYIDLGLSAHSAETLQQRGVTPEMAMPYSQRIGDFLAEHYGEYVPVIIAENERELLAWIISEFDADQAAFYIHAGVDPDRAPSWRETVEKHAITATDLCDLVRAGFSPEAVDEAASRDSGGAAQVAEAARTLLALKQPRPGYSWGYPHTTGDPWAAPSKHPSAETGPEPPF</sequence>
<keyword evidence="3" id="KW-1185">Reference proteome</keyword>
<dbReference type="RefSeq" id="WP_191194092.1">
    <property type="nucleotide sequence ID" value="NZ_JACXYZ010000001.1"/>
</dbReference>
<dbReference type="Proteomes" id="UP000618818">
    <property type="component" value="Unassembled WGS sequence"/>
</dbReference>
<evidence type="ECO:0000313" key="2">
    <source>
        <dbReference type="EMBL" id="MBD3924310.1"/>
    </source>
</evidence>
<name>A0ABR8N8W4_9ACTN</name>
<gene>
    <name evidence="2" type="ORF">IEZ26_06725</name>
</gene>
<evidence type="ECO:0000313" key="3">
    <source>
        <dbReference type="Proteomes" id="UP000618818"/>
    </source>
</evidence>
<accession>A0ABR8N8W4</accession>
<organism evidence="2 3">
    <name type="scientific">Nocardioides cavernae</name>
    <dbReference type="NCBI Taxonomy" id="1921566"/>
    <lineage>
        <taxon>Bacteria</taxon>
        <taxon>Bacillati</taxon>
        <taxon>Actinomycetota</taxon>
        <taxon>Actinomycetes</taxon>
        <taxon>Propionibacteriales</taxon>
        <taxon>Nocardioidaceae</taxon>
        <taxon>Nocardioides</taxon>
    </lineage>
</organism>
<comment type="caution">
    <text evidence="2">The sequence shown here is derived from an EMBL/GenBank/DDBJ whole genome shotgun (WGS) entry which is preliminary data.</text>
</comment>
<feature type="region of interest" description="Disordered" evidence="1">
    <location>
        <begin position="264"/>
        <end position="292"/>
    </location>
</feature>
<protein>
    <submittedName>
        <fullName evidence="2">Uncharacterized protein</fullName>
    </submittedName>
</protein>
<reference evidence="2 3" key="1">
    <citation type="submission" date="2020-09" db="EMBL/GenBank/DDBJ databases">
        <title>novel species in genus Nocardioides.</title>
        <authorList>
            <person name="Zhang G."/>
        </authorList>
    </citation>
    <scope>NUCLEOTIDE SEQUENCE [LARGE SCALE GENOMIC DNA]</scope>
    <source>
        <strain evidence="2 3">KCTC 39551</strain>
    </source>
</reference>
<evidence type="ECO:0000256" key="1">
    <source>
        <dbReference type="SAM" id="MobiDB-lite"/>
    </source>
</evidence>